<keyword evidence="5" id="KW-0963">Cytoplasm</keyword>
<evidence type="ECO:0000256" key="2">
    <source>
        <dbReference type="ARBA" id="ARBA00004496"/>
    </source>
</evidence>
<evidence type="ECO:0000256" key="4">
    <source>
        <dbReference type="ARBA" id="ARBA00021625"/>
    </source>
</evidence>
<proteinExistence type="inferred from homology"/>
<dbReference type="AlphaFoldDB" id="A0A9W4TZ55"/>
<accession>A0A9W4TZ55</accession>
<organism evidence="8 9">
    <name type="scientific">Candida verbasci</name>
    <dbReference type="NCBI Taxonomy" id="1227364"/>
    <lineage>
        <taxon>Eukaryota</taxon>
        <taxon>Fungi</taxon>
        <taxon>Dikarya</taxon>
        <taxon>Ascomycota</taxon>
        <taxon>Saccharomycotina</taxon>
        <taxon>Pichiomycetes</taxon>
        <taxon>Debaryomycetaceae</taxon>
        <taxon>Candida/Lodderomyces clade</taxon>
        <taxon>Candida</taxon>
    </lineage>
</organism>
<comment type="similarity">
    <text evidence="3">Belongs to the DIF1/spd1 family.</text>
</comment>
<evidence type="ECO:0000256" key="7">
    <source>
        <dbReference type="SAM" id="MobiDB-lite"/>
    </source>
</evidence>
<dbReference type="OrthoDB" id="4072855at2759"/>
<name>A0A9W4TZ55_9ASCO</name>
<feature type="region of interest" description="Disordered" evidence="7">
    <location>
        <begin position="43"/>
        <end position="70"/>
    </location>
</feature>
<evidence type="ECO:0000256" key="1">
    <source>
        <dbReference type="ARBA" id="ARBA00004123"/>
    </source>
</evidence>
<dbReference type="Pfam" id="PF08591">
    <property type="entry name" value="RNR_inhib"/>
    <property type="match status" value="1"/>
</dbReference>
<dbReference type="GO" id="GO:0005634">
    <property type="term" value="C:nucleus"/>
    <property type="evidence" value="ECO:0007669"/>
    <property type="project" value="UniProtKB-SubCell"/>
</dbReference>
<reference evidence="8" key="1">
    <citation type="submission" date="2022-12" db="EMBL/GenBank/DDBJ databases">
        <authorList>
            <person name="Brejova B."/>
        </authorList>
    </citation>
    <scope>NUCLEOTIDE SEQUENCE</scope>
</reference>
<evidence type="ECO:0000256" key="3">
    <source>
        <dbReference type="ARBA" id="ARBA00005459"/>
    </source>
</evidence>
<keyword evidence="6" id="KW-0539">Nucleus</keyword>
<comment type="caution">
    <text evidence="8">The sequence shown here is derived from an EMBL/GenBank/DDBJ whole genome shotgun (WGS) entry which is preliminary data.</text>
</comment>
<comment type="subcellular location">
    <subcellularLocation>
        <location evidence="2">Cytoplasm</location>
    </subcellularLocation>
    <subcellularLocation>
        <location evidence="1">Nucleus</location>
    </subcellularLocation>
</comment>
<evidence type="ECO:0000256" key="6">
    <source>
        <dbReference type="ARBA" id="ARBA00023242"/>
    </source>
</evidence>
<evidence type="ECO:0000313" key="8">
    <source>
        <dbReference type="EMBL" id="CAI5759672.1"/>
    </source>
</evidence>
<sequence>MSQTKRSNNNDITYTQLTDQNTLNQDIVMTAMRIRKSIADGYKTSFNRSPLPQHLNQPPALTNEGSTRSSSNLEEWDSYYKIQNAPFQVLPEINPMKRKREDEVANFENKYGELKFNEEF</sequence>
<dbReference type="GO" id="GO:0005737">
    <property type="term" value="C:cytoplasm"/>
    <property type="evidence" value="ECO:0007669"/>
    <property type="project" value="UniProtKB-SubCell"/>
</dbReference>
<protein>
    <recommendedName>
        <fullName evidence="4">Damage-regulated import facilitator 1</fullName>
    </recommendedName>
</protein>
<dbReference type="Proteomes" id="UP001152885">
    <property type="component" value="Unassembled WGS sequence"/>
</dbReference>
<dbReference type="InterPro" id="IPR013900">
    <property type="entry name" value="RNR_inhibitor"/>
</dbReference>
<evidence type="ECO:0000313" key="9">
    <source>
        <dbReference type="Proteomes" id="UP001152885"/>
    </source>
</evidence>
<keyword evidence="9" id="KW-1185">Reference proteome</keyword>
<evidence type="ECO:0000256" key="5">
    <source>
        <dbReference type="ARBA" id="ARBA00022490"/>
    </source>
</evidence>
<feature type="compositionally biased region" description="Polar residues" evidence="7">
    <location>
        <begin position="44"/>
        <end position="70"/>
    </location>
</feature>
<dbReference type="EMBL" id="CANTUO010000004">
    <property type="protein sequence ID" value="CAI5759672.1"/>
    <property type="molecule type" value="Genomic_DNA"/>
</dbReference>
<gene>
    <name evidence="8" type="ORF">CANVERA_P4183</name>
</gene>